<dbReference type="RefSeq" id="WP_057424843.1">
    <property type="nucleotide sequence ID" value="NZ_LJQZ01000157.1"/>
</dbReference>
<proteinExistence type="predicted"/>
<name>A0ABD4BES6_PSESH</name>
<evidence type="ECO:0000313" key="1">
    <source>
        <dbReference type="EMBL" id="KPY15797.1"/>
    </source>
</evidence>
<protein>
    <recommendedName>
        <fullName evidence="3">SIR2-like domain-containing protein</fullName>
    </recommendedName>
</protein>
<organism evidence="1 2">
    <name type="scientific">Pseudomonas savastanoi pv. phaseolicola</name>
    <name type="common">Pseudomonas syringae pv. phaseolicola</name>
    <dbReference type="NCBI Taxonomy" id="319"/>
    <lineage>
        <taxon>Bacteria</taxon>
        <taxon>Pseudomonadati</taxon>
        <taxon>Pseudomonadota</taxon>
        <taxon>Gammaproteobacteria</taxon>
        <taxon>Pseudomonadales</taxon>
        <taxon>Pseudomonadaceae</taxon>
        <taxon>Pseudomonas</taxon>
    </lineage>
</organism>
<evidence type="ECO:0008006" key="3">
    <source>
        <dbReference type="Google" id="ProtNLM"/>
    </source>
</evidence>
<dbReference type="Proteomes" id="UP000050396">
    <property type="component" value="Unassembled WGS sequence"/>
</dbReference>
<accession>A0ABD4BES6</accession>
<reference evidence="1 2" key="1">
    <citation type="submission" date="2015-09" db="EMBL/GenBank/DDBJ databases">
        <title>Genome announcement of multiple Pseudomonas syringae strains.</title>
        <authorList>
            <person name="Thakur S."/>
            <person name="Wang P.W."/>
            <person name="Gong Y."/>
            <person name="Weir B.S."/>
            <person name="Guttman D.S."/>
        </authorList>
    </citation>
    <scope>NUCLEOTIDE SEQUENCE [LARGE SCALE GENOMIC DNA]</scope>
    <source>
        <strain evidence="1 2">ICMP2740</strain>
    </source>
</reference>
<gene>
    <name evidence="1" type="ORF">ALO55_01157</name>
</gene>
<comment type="caution">
    <text evidence="1">The sequence shown here is derived from an EMBL/GenBank/DDBJ whole genome shotgun (WGS) entry which is preliminary data.</text>
</comment>
<sequence length="87" mass="9497">MPISLQQLVEEITPENTVLFFGAGSSMPSFAPSGDKLKSILAGKFSISDDYSLREITSLIEHKRSRKELIAELRSVIIDLKPSGGGF</sequence>
<dbReference type="AlphaFoldDB" id="A0ABD4BES6"/>
<evidence type="ECO:0000313" key="2">
    <source>
        <dbReference type="Proteomes" id="UP000050396"/>
    </source>
</evidence>
<dbReference type="EMBL" id="LJQZ01000157">
    <property type="protein sequence ID" value="KPY15797.1"/>
    <property type="molecule type" value="Genomic_DNA"/>
</dbReference>